<protein>
    <submittedName>
        <fullName evidence="4">1-phosphatidylinositol-4-phosphate 5-kinase</fullName>
    </submittedName>
</protein>
<dbReference type="Proteomes" id="UP001237642">
    <property type="component" value="Unassembled WGS sequence"/>
</dbReference>
<name>A0AAD8MJA2_9APIA</name>
<keyword evidence="5" id="KW-1185">Reference proteome</keyword>
<dbReference type="PANTHER" id="PTHR23084:SF179">
    <property type="entry name" value="OS10G0565000 PROTEIN"/>
    <property type="match status" value="1"/>
</dbReference>
<feature type="region of interest" description="Disordered" evidence="2">
    <location>
        <begin position="389"/>
        <end position="416"/>
    </location>
</feature>
<reference evidence="4" key="1">
    <citation type="submission" date="2023-02" db="EMBL/GenBank/DDBJ databases">
        <title>Genome of toxic invasive species Heracleum sosnowskyi carries increased number of genes despite the absence of recent whole-genome duplications.</title>
        <authorList>
            <person name="Schelkunov M."/>
            <person name="Shtratnikova V."/>
            <person name="Makarenko M."/>
            <person name="Klepikova A."/>
            <person name="Omelchenko D."/>
            <person name="Novikova G."/>
            <person name="Obukhova E."/>
            <person name="Bogdanov V."/>
            <person name="Penin A."/>
            <person name="Logacheva M."/>
        </authorList>
    </citation>
    <scope>NUCLEOTIDE SEQUENCE</scope>
    <source>
        <strain evidence="4">Hsosn_3</strain>
        <tissue evidence="4">Leaf</tissue>
    </source>
</reference>
<proteinExistence type="predicted"/>
<evidence type="ECO:0000256" key="2">
    <source>
        <dbReference type="SAM" id="MobiDB-lite"/>
    </source>
</evidence>
<reference evidence="4" key="2">
    <citation type="submission" date="2023-05" db="EMBL/GenBank/DDBJ databases">
        <authorList>
            <person name="Schelkunov M.I."/>
        </authorList>
    </citation>
    <scope>NUCLEOTIDE SEQUENCE</scope>
    <source>
        <strain evidence="4">Hsosn_3</strain>
        <tissue evidence="4">Leaf</tissue>
    </source>
</reference>
<feature type="compositionally biased region" description="Basic and acidic residues" evidence="2">
    <location>
        <begin position="405"/>
        <end position="416"/>
    </location>
</feature>
<sequence>MSQTPSNISHSQHQHFPNTIISPKSTSLLSSCCSFSFLEPLLATKTKALRISCLLFLPSLYFFSSNQIISIIVFLVVLVITLNLSSPRFPSIRLFLARSFPIKFSSLPSRTAPKLNPPVVWSIGSKPKLEKRPSTGSWVQIHKNGDVYEGEFYRGKCSGSGVYYYYMSGRYEGDWIDEKYDGHGVETWAKGSRYRGQYRQGLRHGFGVYRFYTGDVYAGEWCNGQSHGGGAHTCDDGSRYVGEFKWGVKHGLGSYHFRNGDVYAGEYFADKMHGFGVYSFAHGHRYEGAWHEGRRQGLGLYTFRNGETQSGHWENGVLNVPSTSGSPPGSPFAVSDSRVLNAVQEARRAAERAATAAKVEDKVNRAVAAANRAATAARVAAVRAVQNQIHQQNSDENVPLSIIRENGDSRREKYAV</sequence>
<keyword evidence="3" id="KW-0812">Transmembrane</keyword>
<gene>
    <name evidence="4" type="ORF">POM88_031090</name>
</gene>
<keyword evidence="3" id="KW-1133">Transmembrane helix</keyword>
<dbReference type="AlphaFoldDB" id="A0AAD8MJA2"/>
<dbReference type="PANTHER" id="PTHR23084">
    <property type="entry name" value="PHOSPHATIDYLINOSITOL-4-PHOSPHATE 5-KINASE RELATED"/>
    <property type="match status" value="1"/>
</dbReference>
<evidence type="ECO:0000256" key="1">
    <source>
        <dbReference type="ARBA" id="ARBA00022737"/>
    </source>
</evidence>
<dbReference type="GO" id="GO:0016020">
    <property type="term" value="C:membrane"/>
    <property type="evidence" value="ECO:0007669"/>
    <property type="project" value="UniProtKB-ARBA"/>
</dbReference>
<comment type="caution">
    <text evidence="4">The sequence shown here is derived from an EMBL/GenBank/DDBJ whole genome shotgun (WGS) entry which is preliminary data.</text>
</comment>
<dbReference type="Pfam" id="PF02493">
    <property type="entry name" value="MORN"/>
    <property type="match status" value="7"/>
</dbReference>
<dbReference type="InterPro" id="IPR003409">
    <property type="entry name" value="MORN"/>
</dbReference>
<evidence type="ECO:0000313" key="4">
    <source>
        <dbReference type="EMBL" id="KAK1374897.1"/>
    </source>
</evidence>
<feature type="transmembrane region" description="Helical" evidence="3">
    <location>
        <begin position="60"/>
        <end position="84"/>
    </location>
</feature>
<dbReference type="SUPFAM" id="SSF82185">
    <property type="entry name" value="Histone H3 K4-specific methyltransferase SET7/9 N-terminal domain"/>
    <property type="match status" value="1"/>
</dbReference>
<evidence type="ECO:0000256" key="3">
    <source>
        <dbReference type="SAM" id="Phobius"/>
    </source>
</evidence>
<dbReference type="SMART" id="SM00698">
    <property type="entry name" value="MORN"/>
    <property type="match status" value="7"/>
</dbReference>
<evidence type="ECO:0000313" key="5">
    <source>
        <dbReference type="Proteomes" id="UP001237642"/>
    </source>
</evidence>
<dbReference type="EMBL" id="JAUIZM010000007">
    <property type="protein sequence ID" value="KAK1374897.1"/>
    <property type="molecule type" value="Genomic_DNA"/>
</dbReference>
<accession>A0AAD8MJA2</accession>
<organism evidence="4 5">
    <name type="scientific">Heracleum sosnowskyi</name>
    <dbReference type="NCBI Taxonomy" id="360622"/>
    <lineage>
        <taxon>Eukaryota</taxon>
        <taxon>Viridiplantae</taxon>
        <taxon>Streptophyta</taxon>
        <taxon>Embryophyta</taxon>
        <taxon>Tracheophyta</taxon>
        <taxon>Spermatophyta</taxon>
        <taxon>Magnoliopsida</taxon>
        <taxon>eudicotyledons</taxon>
        <taxon>Gunneridae</taxon>
        <taxon>Pentapetalae</taxon>
        <taxon>asterids</taxon>
        <taxon>campanulids</taxon>
        <taxon>Apiales</taxon>
        <taxon>Apiaceae</taxon>
        <taxon>Apioideae</taxon>
        <taxon>apioid superclade</taxon>
        <taxon>Tordylieae</taxon>
        <taxon>Tordyliinae</taxon>
        <taxon>Heracleum</taxon>
    </lineage>
</organism>
<dbReference type="FunFam" id="2.20.110.10:FF:000002">
    <property type="entry name" value="Phosphatidylinositol 4-phosphate 5-kinase 8"/>
    <property type="match status" value="3"/>
</dbReference>
<dbReference type="Gene3D" id="2.20.110.10">
    <property type="entry name" value="Histone H3 K4-specific methyltransferase SET7/9 N-terminal domain"/>
    <property type="match status" value="4"/>
</dbReference>
<keyword evidence="1" id="KW-0677">Repeat</keyword>
<keyword evidence="3" id="KW-0472">Membrane</keyword>